<name>A0A3S1C4M2_ELYCH</name>
<feature type="coiled-coil region" evidence="1">
    <location>
        <begin position="32"/>
        <end position="73"/>
    </location>
</feature>
<protein>
    <submittedName>
        <fullName evidence="3">Uncharacterized protein</fullName>
    </submittedName>
</protein>
<evidence type="ECO:0000313" key="4">
    <source>
        <dbReference type="Proteomes" id="UP000271974"/>
    </source>
</evidence>
<evidence type="ECO:0000313" key="3">
    <source>
        <dbReference type="EMBL" id="RUS82848.1"/>
    </source>
</evidence>
<sequence>SLSSAGTPNTLSAHSSAQYRGEYVFSLENDVHDQLLRQVEMLKAEIHKLRSEKHDLLRQHAAQEKDSKALREQILALTHDLKVAQESAQTVSERQLLHNSTNDSGGSTA</sequence>
<comment type="caution">
    <text evidence="3">The sequence shown here is derived from an EMBL/GenBank/DDBJ whole genome shotgun (WGS) entry which is preliminary data.</text>
</comment>
<proteinExistence type="predicted"/>
<dbReference type="Proteomes" id="UP000271974">
    <property type="component" value="Unassembled WGS sequence"/>
</dbReference>
<dbReference type="OrthoDB" id="10373770at2759"/>
<keyword evidence="1" id="KW-0175">Coiled coil</keyword>
<dbReference type="AlphaFoldDB" id="A0A3S1C4M2"/>
<keyword evidence="4" id="KW-1185">Reference proteome</keyword>
<feature type="region of interest" description="Disordered" evidence="2">
    <location>
        <begin position="88"/>
        <end position="109"/>
    </location>
</feature>
<gene>
    <name evidence="3" type="ORF">EGW08_009370</name>
</gene>
<organism evidence="3 4">
    <name type="scientific">Elysia chlorotica</name>
    <name type="common">Eastern emerald elysia</name>
    <name type="synonym">Sea slug</name>
    <dbReference type="NCBI Taxonomy" id="188477"/>
    <lineage>
        <taxon>Eukaryota</taxon>
        <taxon>Metazoa</taxon>
        <taxon>Spiralia</taxon>
        <taxon>Lophotrochozoa</taxon>
        <taxon>Mollusca</taxon>
        <taxon>Gastropoda</taxon>
        <taxon>Heterobranchia</taxon>
        <taxon>Euthyneura</taxon>
        <taxon>Panpulmonata</taxon>
        <taxon>Sacoglossa</taxon>
        <taxon>Placobranchoidea</taxon>
        <taxon>Plakobranchidae</taxon>
        <taxon>Elysia</taxon>
    </lineage>
</organism>
<dbReference type="EMBL" id="RQTK01000268">
    <property type="protein sequence ID" value="RUS82848.1"/>
    <property type="molecule type" value="Genomic_DNA"/>
</dbReference>
<feature type="non-terminal residue" evidence="3">
    <location>
        <position position="1"/>
    </location>
</feature>
<evidence type="ECO:0000256" key="1">
    <source>
        <dbReference type="SAM" id="Coils"/>
    </source>
</evidence>
<reference evidence="3 4" key="1">
    <citation type="submission" date="2019-01" db="EMBL/GenBank/DDBJ databases">
        <title>A draft genome assembly of the solar-powered sea slug Elysia chlorotica.</title>
        <authorList>
            <person name="Cai H."/>
            <person name="Li Q."/>
            <person name="Fang X."/>
            <person name="Li J."/>
            <person name="Curtis N.E."/>
            <person name="Altenburger A."/>
            <person name="Shibata T."/>
            <person name="Feng M."/>
            <person name="Maeda T."/>
            <person name="Schwartz J.A."/>
            <person name="Shigenobu S."/>
            <person name="Lundholm N."/>
            <person name="Nishiyama T."/>
            <person name="Yang H."/>
            <person name="Hasebe M."/>
            <person name="Li S."/>
            <person name="Pierce S.K."/>
            <person name="Wang J."/>
        </authorList>
    </citation>
    <scope>NUCLEOTIDE SEQUENCE [LARGE SCALE GENOMIC DNA]</scope>
    <source>
        <strain evidence="3">EC2010</strain>
        <tissue evidence="3">Whole organism of an adult</tissue>
    </source>
</reference>
<accession>A0A3S1C4M2</accession>
<evidence type="ECO:0000256" key="2">
    <source>
        <dbReference type="SAM" id="MobiDB-lite"/>
    </source>
</evidence>